<feature type="compositionally biased region" description="Basic and acidic residues" evidence="1">
    <location>
        <begin position="810"/>
        <end position="819"/>
    </location>
</feature>
<feature type="compositionally biased region" description="Basic and acidic residues" evidence="1">
    <location>
        <begin position="790"/>
        <end position="802"/>
    </location>
</feature>
<proteinExistence type="predicted"/>
<evidence type="ECO:0000313" key="4">
    <source>
        <dbReference type="Proteomes" id="UP001178507"/>
    </source>
</evidence>
<feature type="region of interest" description="Disordered" evidence="1">
    <location>
        <begin position="780"/>
        <end position="822"/>
    </location>
</feature>
<feature type="compositionally biased region" description="Acidic residues" evidence="1">
    <location>
        <begin position="645"/>
        <end position="658"/>
    </location>
</feature>
<feature type="compositionally biased region" description="Acidic residues" evidence="1">
    <location>
        <begin position="1147"/>
        <end position="1159"/>
    </location>
</feature>
<feature type="region of interest" description="Disordered" evidence="1">
    <location>
        <begin position="866"/>
        <end position="898"/>
    </location>
</feature>
<feature type="domain" description="4Fe-4S ferredoxin-type" evidence="2">
    <location>
        <begin position="1061"/>
        <end position="1090"/>
    </location>
</feature>
<keyword evidence="4" id="KW-1185">Reference proteome</keyword>
<protein>
    <recommendedName>
        <fullName evidence="2">4Fe-4S ferredoxin-type domain-containing protein</fullName>
    </recommendedName>
</protein>
<evidence type="ECO:0000313" key="3">
    <source>
        <dbReference type="EMBL" id="CAJ1371804.1"/>
    </source>
</evidence>
<feature type="region of interest" description="Disordered" evidence="1">
    <location>
        <begin position="944"/>
        <end position="998"/>
    </location>
</feature>
<dbReference type="EMBL" id="CAUJNA010000099">
    <property type="protein sequence ID" value="CAJ1371804.1"/>
    <property type="molecule type" value="Genomic_DNA"/>
</dbReference>
<gene>
    <name evidence="3" type="ORF">EVOR1521_LOCUS2035</name>
</gene>
<accession>A0AA36MH52</accession>
<reference evidence="3" key="1">
    <citation type="submission" date="2023-08" db="EMBL/GenBank/DDBJ databases">
        <authorList>
            <person name="Chen Y."/>
            <person name="Shah S."/>
            <person name="Dougan E. K."/>
            <person name="Thang M."/>
            <person name="Chan C."/>
        </authorList>
    </citation>
    <scope>NUCLEOTIDE SEQUENCE</scope>
</reference>
<feature type="compositionally biased region" description="Low complexity" evidence="1">
    <location>
        <begin position="1121"/>
        <end position="1137"/>
    </location>
</feature>
<feature type="compositionally biased region" description="Basic and acidic residues" evidence="1">
    <location>
        <begin position="1160"/>
        <end position="1169"/>
    </location>
</feature>
<name>A0AA36MH52_9DINO</name>
<feature type="compositionally biased region" description="Low complexity" evidence="1">
    <location>
        <begin position="958"/>
        <end position="970"/>
    </location>
</feature>
<sequence length="1211" mass="132401">MHLVARARQAAAVAASAASAAASAAARSAPAESPLEQALRRVTHTDCAAIPAEDLRVAVSMVSSEEALAHTLRHIQDNVSAPAAEWRRINGALALFEALAYKEGSDLGRSWFEVKMENRLKELQNFSHEEDPRVALLIRRAANSAAQAAATLRWEDDVLLEEAVVDIETGGEAGARVNGEPARGSSLNPAIIGRRTESMALSPPKEAVSATVVQQDVPTQRFCCCRRRSCQRSRKKGITFCKPEQRANVELHHDVFYELCYTLAAGKESFARCTTYEPSCSLCKTEPPCESFCEAELLKPQPLGSICHFDDECGGDPLAACHYGICRRLLWAGQKCGGEHDVCIYGGEQCDGVRCVGFGTFGACWDGYSSGRDLDCQKGWYCLHALCVPQLPRFHSCRGEHPSECLQGHLCNLAASRPQCTAEFSLAVGAASSDRRLCQSSNLDSSTWECAAVPLYDSSGGECRSAADCVRGDRTEGECLCKRWWDGSGMPGYCELLVPELLRPAFLEFRNYALQGCHHDWPEERCAAELLKMELLEMVKRERQATADPTREVDLGPISAMRRRGIAAELEGQYSSSDGEGHAARAQLEEQKVRRRRRRQPQSRTNVLLEQEEEENPQEPSPRFRARGGGGGGGKARRQRNAADSDNEQEVDEDNEEWQQDLEARGNGDLMRAFALKPCDVKEIRQLQDEAFLGGKKCPGALPLFNLERKVSLQFLLATYKASEKGRERKEDALALHRPFLRWLLKKARQLQLLSSKEVRGGKIAAARLDHAQRSGSWALDSNLAEASDEEGRKKASERKDPVQQQLDVRFPEQKRSSEGAEEVAELLRQRLRCRVESKKDQIEANSSHGLDLQKMSDRLTAPSLSFDWHAPDSDEEDSSKGILQVELPPSAQSSEGRRALLREEIRRSVSFKQAKELSKGRSTSSFSAAELSAPDVVDVRAAATPTKAKKRRKHLSEATTEPEPNPSAAPEEDSQPRDADKTEVSAPPAEAATPGTSAITSVTSVTSITSVASVTSAASTAASVASVAASTKVDVTISDAPGLAAASQSAGDFPEISPTLPFEIDAEECLGCSGCCGMICSLILQVAQEGSKQCRQGFPDISPTLPFDIDASALREMSSQEAPQPAEQAEQHQVQATPSSAKEAEVAETEEELEEDAEDPRQKRERAWLRHKRQAMEADANPQAAATQEDDLFAPRPKKRIRSILMAGIA</sequence>
<feature type="region of interest" description="Disordered" evidence="1">
    <location>
        <begin position="1118"/>
        <end position="1198"/>
    </location>
</feature>
<evidence type="ECO:0000256" key="1">
    <source>
        <dbReference type="SAM" id="MobiDB-lite"/>
    </source>
</evidence>
<organism evidence="3 4">
    <name type="scientific">Effrenium voratum</name>
    <dbReference type="NCBI Taxonomy" id="2562239"/>
    <lineage>
        <taxon>Eukaryota</taxon>
        <taxon>Sar</taxon>
        <taxon>Alveolata</taxon>
        <taxon>Dinophyceae</taxon>
        <taxon>Suessiales</taxon>
        <taxon>Symbiodiniaceae</taxon>
        <taxon>Effrenium</taxon>
    </lineage>
</organism>
<dbReference type="PROSITE" id="PS51379">
    <property type="entry name" value="4FE4S_FER_2"/>
    <property type="match status" value="1"/>
</dbReference>
<evidence type="ECO:0000259" key="2">
    <source>
        <dbReference type="PROSITE" id="PS51379"/>
    </source>
</evidence>
<comment type="caution">
    <text evidence="3">The sequence shown here is derived from an EMBL/GenBank/DDBJ whole genome shotgun (WGS) entry which is preliminary data.</text>
</comment>
<feature type="compositionally biased region" description="Basic and acidic residues" evidence="1">
    <location>
        <begin position="975"/>
        <end position="984"/>
    </location>
</feature>
<feature type="compositionally biased region" description="Basic and acidic residues" evidence="1">
    <location>
        <begin position="579"/>
        <end position="592"/>
    </location>
</feature>
<dbReference type="Proteomes" id="UP001178507">
    <property type="component" value="Unassembled WGS sequence"/>
</dbReference>
<dbReference type="InterPro" id="IPR017896">
    <property type="entry name" value="4Fe4S_Fe-S-bd"/>
</dbReference>
<dbReference type="AlphaFoldDB" id="A0AA36MH52"/>
<feature type="region of interest" description="Disordered" evidence="1">
    <location>
        <begin position="571"/>
        <end position="658"/>
    </location>
</feature>